<evidence type="ECO:0000256" key="6">
    <source>
        <dbReference type="ARBA" id="ARBA00023016"/>
    </source>
</evidence>
<dbReference type="EMBL" id="JAGIXG020000013">
    <property type="protein sequence ID" value="KAI6782439.1"/>
    <property type="molecule type" value="Genomic_DNA"/>
</dbReference>
<dbReference type="OrthoDB" id="69641at2759"/>
<evidence type="ECO:0000256" key="1">
    <source>
        <dbReference type="ARBA" id="ARBA00004496"/>
    </source>
</evidence>
<comment type="similarity">
    <text evidence="2">Belongs to the IMPACT family.</text>
</comment>
<dbReference type="Proteomes" id="UP001055219">
    <property type="component" value="Unassembled WGS sequence"/>
</dbReference>
<dbReference type="InterPro" id="IPR020568">
    <property type="entry name" value="Ribosomal_Su5_D2-typ_SF"/>
</dbReference>
<protein>
    <submittedName>
        <fullName evidence="9">Impact family protein</fullName>
    </submittedName>
</protein>
<dbReference type="AlphaFoldDB" id="A0A9P9Y2Q7"/>
<dbReference type="InterPro" id="IPR036956">
    <property type="entry name" value="Impact_N_sf"/>
</dbReference>
<keyword evidence="6" id="KW-0346">Stress response</keyword>
<gene>
    <name evidence="9" type="ORF">J7T54_001296</name>
</gene>
<dbReference type="SUPFAM" id="SSF54211">
    <property type="entry name" value="Ribosomal protein S5 domain 2-like"/>
    <property type="match status" value="1"/>
</dbReference>
<dbReference type="GO" id="GO:0006446">
    <property type="term" value="P:regulation of translational initiation"/>
    <property type="evidence" value="ECO:0007669"/>
    <property type="project" value="TreeGrafter"/>
</dbReference>
<evidence type="ECO:0000313" key="9">
    <source>
        <dbReference type="EMBL" id="KAI6782439.1"/>
    </source>
</evidence>
<keyword evidence="10" id="KW-1185">Reference proteome</keyword>
<dbReference type="InterPro" id="IPR006575">
    <property type="entry name" value="RWD_dom"/>
</dbReference>
<dbReference type="Gene3D" id="3.10.110.10">
    <property type="entry name" value="Ubiquitin Conjugating Enzyme"/>
    <property type="match status" value="1"/>
</dbReference>
<dbReference type="InterPro" id="IPR016135">
    <property type="entry name" value="UBQ-conjugating_enzyme/RWD"/>
</dbReference>
<evidence type="ECO:0000256" key="5">
    <source>
        <dbReference type="ARBA" id="ARBA00022845"/>
    </source>
</evidence>
<dbReference type="PANTHER" id="PTHR16301">
    <property type="entry name" value="IMPACT-RELATED"/>
    <property type="match status" value="1"/>
</dbReference>
<dbReference type="GO" id="GO:0140469">
    <property type="term" value="P:GCN2-mediated signaling"/>
    <property type="evidence" value="ECO:0007669"/>
    <property type="project" value="TreeGrafter"/>
</dbReference>
<accession>A0A9P9Y2Q7</accession>
<dbReference type="GeneID" id="75827815"/>
<dbReference type="InterPro" id="IPR020569">
    <property type="entry name" value="UPF0029_Impact_CS"/>
</dbReference>
<evidence type="ECO:0000256" key="7">
    <source>
        <dbReference type="SAM" id="MobiDB-lite"/>
    </source>
</evidence>
<dbReference type="PROSITE" id="PS00910">
    <property type="entry name" value="UPF0029"/>
    <property type="match status" value="1"/>
</dbReference>
<reference evidence="9" key="2">
    <citation type="submission" date="2022-07" db="EMBL/GenBank/DDBJ databases">
        <authorList>
            <person name="Goncalves M.F.M."/>
            <person name="Hilario S."/>
            <person name="Van De Peer Y."/>
            <person name="Esteves A.C."/>
            <person name="Alves A."/>
        </authorList>
    </citation>
    <scope>NUCLEOTIDE SEQUENCE</scope>
    <source>
        <strain evidence="9">MUM 19.33</strain>
    </source>
</reference>
<dbReference type="Pfam" id="PF01205">
    <property type="entry name" value="Impact_N"/>
    <property type="match status" value="1"/>
</dbReference>
<dbReference type="Gene3D" id="3.30.230.30">
    <property type="entry name" value="Impact, N-terminal domain"/>
    <property type="match status" value="1"/>
</dbReference>
<dbReference type="InterPro" id="IPR001498">
    <property type="entry name" value="Impact_N"/>
</dbReference>
<feature type="compositionally biased region" description="Basic and acidic residues" evidence="7">
    <location>
        <begin position="125"/>
        <end position="137"/>
    </location>
</feature>
<evidence type="ECO:0000313" key="10">
    <source>
        <dbReference type="Proteomes" id="UP001055219"/>
    </source>
</evidence>
<name>A0A9P9Y2Q7_9HYPO</name>
<dbReference type="GO" id="GO:0005737">
    <property type="term" value="C:cytoplasm"/>
    <property type="evidence" value="ECO:0007669"/>
    <property type="project" value="UniProtKB-SubCell"/>
</dbReference>
<keyword evidence="3" id="KW-0963">Cytoplasm</keyword>
<comment type="subcellular location">
    <subcellularLocation>
        <location evidence="1">Cytoplasm</location>
    </subcellularLocation>
</comment>
<reference evidence="9" key="1">
    <citation type="journal article" date="2021" name="J Fungi (Basel)">
        <title>Genomic and Metabolomic Analyses of the Marine Fungus Emericellopsis cladophorae: Insights into Saltwater Adaptability Mechanisms and Its Biosynthetic Potential.</title>
        <authorList>
            <person name="Goncalves M.F.M."/>
            <person name="Hilario S."/>
            <person name="Van de Peer Y."/>
            <person name="Esteves A.C."/>
            <person name="Alves A."/>
        </authorList>
    </citation>
    <scope>NUCLEOTIDE SEQUENCE</scope>
    <source>
        <strain evidence="9">MUM 19.33</strain>
    </source>
</reference>
<evidence type="ECO:0000256" key="3">
    <source>
        <dbReference type="ARBA" id="ARBA00022490"/>
    </source>
</evidence>
<evidence type="ECO:0000259" key="8">
    <source>
        <dbReference type="PROSITE" id="PS50908"/>
    </source>
</evidence>
<feature type="region of interest" description="Disordered" evidence="7">
    <location>
        <begin position="109"/>
        <end position="141"/>
    </location>
</feature>
<comment type="caution">
    <text evidence="9">The sequence shown here is derived from an EMBL/GenBank/DDBJ whole genome shotgun (WGS) entry which is preliminary data.</text>
</comment>
<feature type="compositionally biased region" description="Acidic residues" evidence="7">
    <location>
        <begin position="113"/>
        <end position="124"/>
    </location>
</feature>
<dbReference type="Pfam" id="PF05773">
    <property type="entry name" value="RWD"/>
    <property type="match status" value="1"/>
</dbReference>
<evidence type="ECO:0000256" key="2">
    <source>
        <dbReference type="ARBA" id="ARBA00007665"/>
    </source>
</evidence>
<feature type="domain" description="RWD" evidence="8">
    <location>
        <begin position="7"/>
        <end position="112"/>
    </location>
</feature>
<dbReference type="SUPFAM" id="SSF54495">
    <property type="entry name" value="UBC-like"/>
    <property type="match status" value="1"/>
</dbReference>
<proteinExistence type="inferred from homology"/>
<organism evidence="9 10">
    <name type="scientific">Emericellopsis cladophorae</name>
    <dbReference type="NCBI Taxonomy" id="2686198"/>
    <lineage>
        <taxon>Eukaryota</taxon>
        <taxon>Fungi</taxon>
        <taxon>Dikarya</taxon>
        <taxon>Ascomycota</taxon>
        <taxon>Pezizomycotina</taxon>
        <taxon>Sordariomycetes</taxon>
        <taxon>Hypocreomycetidae</taxon>
        <taxon>Hypocreales</taxon>
        <taxon>Bionectriaceae</taxon>
        <taxon>Emericellopsis</taxon>
    </lineage>
</organism>
<dbReference type="PANTHER" id="PTHR16301:SF25">
    <property type="entry name" value="PROTEIN IMPACT"/>
    <property type="match status" value="1"/>
</dbReference>
<dbReference type="RefSeq" id="XP_051363295.1">
    <property type="nucleotide sequence ID" value="XM_051505258.1"/>
</dbReference>
<keyword evidence="4" id="KW-0678">Repressor</keyword>
<evidence type="ECO:0000256" key="4">
    <source>
        <dbReference type="ARBA" id="ARBA00022491"/>
    </source>
</evidence>
<dbReference type="PROSITE" id="PS50908">
    <property type="entry name" value="RWD"/>
    <property type="match status" value="1"/>
</dbReference>
<sequence>MSEELLDEVEAINSIYGDATLAPASDTASDDTSSIYILKLPNEASSLRVAFPKTYPHVPPEVLGTHHASGGKKGAGARDLGLFVDALSEVYEPGIVCIFDAVEAFNRRVEEEGQHDEEEEEGEDREVTPEPRTRAEQEEIDIANLPTPPWTVTDLTVEMKSTFVAHVAPVSSPAQARQYLTHLLSSSKQIRTATHNISAWRIRDPNSGTSWQDCDDDGETAAGGRVLRLMQMMDVWGVMVVVTRWYGGVKMGPRRFAVINGVAREGIVKAGYVEERGKDGKKKGR</sequence>
<keyword evidence="5" id="KW-0810">Translation regulation</keyword>
<dbReference type="InterPro" id="IPR023582">
    <property type="entry name" value="Impact"/>
</dbReference>